<protein>
    <submittedName>
        <fullName evidence="2">Replicative DNA helicase</fullName>
    </submittedName>
</protein>
<gene>
    <name evidence="2" type="ORF">ACFYKX_09715</name>
</gene>
<feature type="coiled-coil region" evidence="1">
    <location>
        <begin position="219"/>
        <end position="253"/>
    </location>
</feature>
<dbReference type="RefSeq" id="WP_389360498.1">
    <property type="nucleotide sequence ID" value="NZ_JBIACK010000003.1"/>
</dbReference>
<keyword evidence="3" id="KW-1185">Reference proteome</keyword>
<keyword evidence="2" id="KW-0067">ATP-binding</keyword>
<sequence>MEWNEVSEITTGFRERMRRLALFDPLYELDRKKLKDQLDQPVDMKGLGLLALLFFFEQKIMRNQRVGTKDLATFIQRLTENQYAMDVRSCEEIASAIILTFRPTTGKKRSYVYHNWESNQEEELEYSLLKANSFDSKTNTQFYTLDEDGLELVFATKEFYSEFQLSINQLMLRKQLEKGEFSGALRQINEMHIDVESLHERMTKLRHDIQRSIVSEETFERYKQLLEDIHSRLERENEEFSELRQFVKETKERLYEKDYHLKEPQAYSAVLTITNRLEEVHYEHTKLLEKSIELKNHTLKAAQESLYYTGIDAFNFDQDINARMIGTPLPLEAMKGVLHPFLKLHRERTWSPLIIFSEQNIREEREEKVDYGFMEVGEEKDHDYLIRLRHNYGQVMRWFLAAYEEGYSELSDIVEFLREKEEPLLHQRFFYDFWILLHQRSPIISGVVEVEGEEAVQNHSLDEALVLLGDKVLIVTERKEQLLVTKRFSIQNMNFHIQEDFINEL</sequence>
<evidence type="ECO:0000256" key="1">
    <source>
        <dbReference type="SAM" id="Coils"/>
    </source>
</evidence>
<keyword evidence="2" id="KW-0547">Nucleotide-binding</keyword>
<accession>A0ABW6KDX4</accession>
<evidence type="ECO:0000313" key="2">
    <source>
        <dbReference type="EMBL" id="MFE8700892.1"/>
    </source>
</evidence>
<proteinExistence type="predicted"/>
<name>A0ABW6KDX4_9BACI</name>
<keyword evidence="1" id="KW-0175">Coiled coil</keyword>
<keyword evidence="2" id="KW-0347">Helicase</keyword>
<dbReference type="Proteomes" id="UP001601059">
    <property type="component" value="Unassembled WGS sequence"/>
</dbReference>
<keyword evidence="2" id="KW-0378">Hydrolase</keyword>
<organism evidence="2 3">
    <name type="scientific">Cytobacillus spartinae</name>
    <dbReference type="NCBI Taxonomy" id="3299023"/>
    <lineage>
        <taxon>Bacteria</taxon>
        <taxon>Bacillati</taxon>
        <taxon>Bacillota</taxon>
        <taxon>Bacilli</taxon>
        <taxon>Bacillales</taxon>
        <taxon>Bacillaceae</taxon>
        <taxon>Cytobacillus</taxon>
    </lineage>
</organism>
<dbReference type="EMBL" id="JBIACK010000003">
    <property type="protein sequence ID" value="MFE8700892.1"/>
    <property type="molecule type" value="Genomic_DNA"/>
</dbReference>
<reference evidence="2 3" key="1">
    <citation type="submission" date="2024-08" db="EMBL/GenBank/DDBJ databases">
        <title>Two novel Cytobacillus novel species.</title>
        <authorList>
            <person name="Liu G."/>
        </authorList>
    </citation>
    <scope>NUCLEOTIDE SEQUENCE [LARGE SCALE GENOMIC DNA]</scope>
    <source>
        <strain evidence="2 3">FJAT-54145</strain>
    </source>
</reference>
<dbReference type="GO" id="GO:0004386">
    <property type="term" value="F:helicase activity"/>
    <property type="evidence" value="ECO:0007669"/>
    <property type="project" value="UniProtKB-KW"/>
</dbReference>
<evidence type="ECO:0000313" key="3">
    <source>
        <dbReference type="Proteomes" id="UP001601059"/>
    </source>
</evidence>
<comment type="caution">
    <text evidence="2">The sequence shown here is derived from an EMBL/GenBank/DDBJ whole genome shotgun (WGS) entry which is preliminary data.</text>
</comment>